<feature type="compositionally biased region" description="Basic and acidic residues" evidence="1">
    <location>
        <begin position="313"/>
        <end position="332"/>
    </location>
</feature>
<organism evidence="2 3">
    <name type="scientific">Phaeomoniella chlamydospora</name>
    <name type="common">Phaeoacremonium chlamydosporum</name>
    <dbReference type="NCBI Taxonomy" id="158046"/>
    <lineage>
        <taxon>Eukaryota</taxon>
        <taxon>Fungi</taxon>
        <taxon>Dikarya</taxon>
        <taxon>Ascomycota</taxon>
        <taxon>Pezizomycotina</taxon>
        <taxon>Eurotiomycetes</taxon>
        <taxon>Chaetothyriomycetidae</taxon>
        <taxon>Phaeomoniellales</taxon>
        <taxon>Phaeomoniellaceae</taxon>
        <taxon>Phaeomoniella</taxon>
    </lineage>
</organism>
<dbReference type="AlphaFoldDB" id="A0A0G2E021"/>
<dbReference type="EMBL" id="LCWF01000177">
    <property type="protein sequence ID" value="KKY15736.1"/>
    <property type="molecule type" value="Genomic_DNA"/>
</dbReference>
<keyword evidence="3" id="KW-1185">Reference proteome</keyword>
<comment type="caution">
    <text evidence="2">The sequence shown here is derived from an EMBL/GenBank/DDBJ whole genome shotgun (WGS) entry which is preliminary data.</text>
</comment>
<feature type="compositionally biased region" description="Polar residues" evidence="1">
    <location>
        <begin position="474"/>
        <end position="485"/>
    </location>
</feature>
<feature type="region of interest" description="Disordered" evidence="1">
    <location>
        <begin position="462"/>
        <end position="488"/>
    </location>
</feature>
<reference evidence="2 3" key="1">
    <citation type="submission" date="2015-05" db="EMBL/GenBank/DDBJ databases">
        <title>Distinctive expansion of gene families associated with plant cell wall degradation and secondary metabolism in the genomes of grapevine trunk pathogens.</title>
        <authorList>
            <person name="Lawrence D.P."/>
            <person name="Travadon R."/>
            <person name="Rolshausen P.E."/>
            <person name="Baumgartner K."/>
        </authorList>
    </citation>
    <scope>NUCLEOTIDE SEQUENCE [LARGE SCALE GENOMIC DNA]</scope>
    <source>
        <strain evidence="2">UCRPC4</strain>
    </source>
</reference>
<proteinExistence type="predicted"/>
<feature type="compositionally biased region" description="Polar residues" evidence="1">
    <location>
        <begin position="10"/>
        <end position="39"/>
    </location>
</feature>
<evidence type="ECO:0000313" key="2">
    <source>
        <dbReference type="EMBL" id="KKY15736.1"/>
    </source>
</evidence>
<reference evidence="2 3" key="2">
    <citation type="submission" date="2015-05" db="EMBL/GenBank/DDBJ databases">
        <authorList>
            <person name="Morales-Cruz A."/>
            <person name="Amrine K.C."/>
            <person name="Cantu D."/>
        </authorList>
    </citation>
    <scope>NUCLEOTIDE SEQUENCE [LARGE SCALE GENOMIC DNA]</scope>
    <source>
        <strain evidence="2">UCRPC4</strain>
    </source>
</reference>
<dbReference type="Proteomes" id="UP000053317">
    <property type="component" value="Unassembled WGS sequence"/>
</dbReference>
<name>A0A0G2E021_PHACM</name>
<feature type="compositionally biased region" description="Polar residues" evidence="1">
    <location>
        <begin position="70"/>
        <end position="83"/>
    </location>
</feature>
<feature type="region of interest" description="Disordered" evidence="1">
    <location>
        <begin position="300"/>
        <end position="337"/>
    </location>
</feature>
<protein>
    <submittedName>
        <fullName evidence="2">Uncharacterized protein</fullName>
    </submittedName>
</protein>
<sequence length="736" mass="82466">MVFGGLPGGSFQTGTPKRYGKQQNISPSVTAPISPNFTTRVKAKLLKDSSSKTQGIRSKSWEFSPDKENSPVTPSSSYVATTDRTPRSRVSDLTKPGGKLSFLLDTDQPSVSSLFSESAVESSEEITTPPTPRQRYHALSSTVSNKFSDSTSDLTLNKDHLSHHRQDPTNIISNQHHIAPRDTGLYFTETDPFITIPDKTYLNQHEHDPTVNKPPQQSFTESIDSDGVHRRDFGLNSFHTIPKEMPRKSKDHQKGSTRCIDMSLFDHDTLFDDDEEIYRLLSGDLCPEKQDEQDKYSMFKRAGLPKPPPPPDPSDHPAFRKDPFSIQSDDKSPMTVPREQGLALRDAQLDSRSAKNKAIQAEWDEMVAAKQKRIIQKCKKHHKDMEAEEYQAYRSRILQRSRIGNEELRWTLAALEEENLSVDMKPVTTIEELEDSVADASGISQGYETINVSRAVLSGKSDQPSVMSRFSHGSDLSAQHSSAGSSGKMDFCNATPRSQRSDTFGSSRRPDLAIEPALDLLHLTDSKSDKSVSTAFTDIHWTKRDSHPSSKGDLAVSPVCSFREQGVMVPETSTTNETDAMTYYGSQSDGSSITHSFKDKELDGKTLRGMWDRIKLSRKVKDEQKRASLEKDREQEKEAWVKFAVIEDEWNERARELFPDPEERRQALLISTPRAILIPDTQIPVEAGSIRISVVQFVQTLQLVPIAIKRAVPSAEPSLTLNKETSKVSMLNKKRS</sequence>
<accession>A0A0G2E021</accession>
<evidence type="ECO:0000313" key="3">
    <source>
        <dbReference type="Proteomes" id="UP000053317"/>
    </source>
</evidence>
<feature type="region of interest" description="Disordered" evidence="1">
    <location>
        <begin position="114"/>
        <end position="136"/>
    </location>
</feature>
<gene>
    <name evidence="2" type="ORF">UCRPC4_g06172</name>
</gene>
<feature type="region of interest" description="Disordered" evidence="1">
    <location>
        <begin position="1"/>
        <end position="101"/>
    </location>
</feature>
<evidence type="ECO:0000256" key="1">
    <source>
        <dbReference type="SAM" id="MobiDB-lite"/>
    </source>
</evidence>